<name>V8FW12_9BURK</name>
<dbReference type="AlphaFoldDB" id="V8FW12"/>
<gene>
    <name evidence="1" type="ORF">V757_11090</name>
</gene>
<organism evidence="1 2">
    <name type="scientific">Pelistega indica</name>
    <dbReference type="NCBI Taxonomy" id="1414851"/>
    <lineage>
        <taxon>Bacteria</taxon>
        <taxon>Pseudomonadati</taxon>
        <taxon>Pseudomonadota</taxon>
        <taxon>Betaproteobacteria</taxon>
        <taxon>Burkholderiales</taxon>
        <taxon>Alcaligenaceae</taxon>
        <taxon>Pelistega</taxon>
    </lineage>
</organism>
<sequence>MIKELLKLLDYIHIQQLTHYMPNNLRGLKSLDLVREVTEELNKHTSLFDSDPWVYGTMLRLDIFFQKIVLFNYISQFTILEKTYHQNNSILNLEKHFEQTVNDGILRNFLHFHNKFTIQQLTLPSRKLDKKLATYGFVKKSIVLDINELNSLKVSLYQIPLLIASKTNLFEQLPWVQDHLWFLSQEIERFIHL</sequence>
<evidence type="ECO:0000313" key="1">
    <source>
        <dbReference type="EMBL" id="ETD67612.1"/>
    </source>
</evidence>
<dbReference type="Proteomes" id="UP000018766">
    <property type="component" value="Unassembled WGS sequence"/>
</dbReference>
<protein>
    <submittedName>
        <fullName evidence="1">Uncharacterized protein</fullName>
    </submittedName>
</protein>
<dbReference type="EMBL" id="AYSV01000117">
    <property type="protein sequence ID" value="ETD67612.1"/>
    <property type="molecule type" value="Genomic_DNA"/>
</dbReference>
<accession>V8FW12</accession>
<keyword evidence="2" id="KW-1185">Reference proteome</keyword>
<evidence type="ECO:0000313" key="2">
    <source>
        <dbReference type="Proteomes" id="UP000018766"/>
    </source>
</evidence>
<proteinExistence type="predicted"/>
<comment type="caution">
    <text evidence="1">The sequence shown here is derived from an EMBL/GenBank/DDBJ whole genome shotgun (WGS) entry which is preliminary data.</text>
</comment>
<dbReference type="RefSeq" id="WP_023952745.1">
    <property type="nucleotide sequence ID" value="NZ_AYSV01000117.1"/>
</dbReference>
<reference evidence="1 2" key="1">
    <citation type="submission" date="2013-11" db="EMBL/GenBank/DDBJ databases">
        <title>Genomic analysis of Pelistega sp. HM-7.</title>
        <authorList>
            <person name="Kumbhare S.V."/>
            <person name="Shetty S.A."/>
            <person name="Sharma O."/>
            <person name="Dhotre D.P."/>
        </authorList>
    </citation>
    <scope>NUCLEOTIDE SEQUENCE [LARGE SCALE GENOMIC DNA]</scope>
    <source>
        <strain evidence="1 2">HM-7</strain>
    </source>
</reference>